<feature type="compositionally biased region" description="Basic and acidic residues" evidence="1">
    <location>
        <begin position="63"/>
        <end position="76"/>
    </location>
</feature>
<dbReference type="Proteomes" id="UP000250275">
    <property type="component" value="Unassembled WGS sequence"/>
</dbReference>
<dbReference type="EMBL" id="KQ761797">
    <property type="protein sequence ID" value="OAD56796.1"/>
    <property type="molecule type" value="Genomic_DNA"/>
</dbReference>
<evidence type="ECO:0000256" key="1">
    <source>
        <dbReference type="SAM" id="MobiDB-lite"/>
    </source>
</evidence>
<keyword evidence="3" id="KW-1185">Reference proteome</keyword>
<feature type="region of interest" description="Disordered" evidence="1">
    <location>
        <begin position="63"/>
        <end position="116"/>
    </location>
</feature>
<gene>
    <name evidence="2" type="ORF">WN48_02882</name>
</gene>
<accession>A0A310SFA2</accession>
<organism evidence="2 3">
    <name type="scientific">Eufriesea mexicana</name>
    <dbReference type="NCBI Taxonomy" id="516756"/>
    <lineage>
        <taxon>Eukaryota</taxon>
        <taxon>Metazoa</taxon>
        <taxon>Ecdysozoa</taxon>
        <taxon>Arthropoda</taxon>
        <taxon>Hexapoda</taxon>
        <taxon>Insecta</taxon>
        <taxon>Pterygota</taxon>
        <taxon>Neoptera</taxon>
        <taxon>Endopterygota</taxon>
        <taxon>Hymenoptera</taxon>
        <taxon>Apocrita</taxon>
        <taxon>Aculeata</taxon>
        <taxon>Apoidea</taxon>
        <taxon>Anthophila</taxon>
        <taxon>Apidae</taxon>
        <taxon>Eufriesea</taxon>
    </lineage>
</organism>
<protein>
    <submittedName>
        <fullName evidence="2">Uncharacterized protein</fullName>
    </submittedName>
</protein>
<evidence type="ECO:0000313" key="3">
    <source>
        <dbReference type="Proteomes" id="UP000250275"/>
    </source>
</evidence>
<feature type="compositionally biased region" description="Basic and acidic residues" evidence="1">
    <location>
        <begin position="86"/>
        <end position="110"/>
    </location>
</feature>
<name>A0A310SFA2_9HYME</name>
<sequence>MYHLMCGNIESLINRALDTCRSRLAEKNEIPTMREMFLRKICLENSTCNRAYRLPNWLSFLGHQDDDKETDKEQAKSEGTISSQHKSNETKDPEREDLVTRFDRVVRGDPDETLQV</sequence>
<evidence type="ECO:0000313" key="2">
    <source>
        <dbReference type="EMBL" id="OAD56796.1"/>
    </source>
</evidence>
<dbReference type="AlphaFoldDB" id="A0A310SFA2"/>
<reference evidence="2 3" key="1">
    <citation type="submission" date="2015-07" db="EMBL/GenBank/DDBJ databases">
        <title>The genome of Eufriesea mexicana.</title>
        <authorList>
            <person name="Pan H."/>
            <person name="Kapheim K."/>
        </authorList>
    </citation>
    <scope>NUCLEOTIDE SEQUENCE [LARGE SCALE GENOMIC DNA]</scope>
    <source>
        <strain evidence="2">0111107269</strain>
        <tissue evidence="2">Whole body</tissue>
    </source>
</reference>
<proteinExistence type="predicted"/>